<accession>A0AAJ6BI53</accession>
<dbReference type="PANTHER" id="PTHR12526">
    <property type="entry name" value="GLYCOSYLTRANSFERASE"/>
    <property type="match status" value="1"/>
</dbReference>
<dbReference type="Pfam" id="PF13439">
    <property type="entry name" value="Glyco_transf_4"/>
    <property type="match status" value="1"/>
</dbReference>
<dbReference type="InterPro" id="IPR028098">
    <property type="entry name" value="Glyco_trans_4-like_N"/>
</dbReference>
<dbReference type="CDD" id="cd03801">
    <property type="entry name" value="GT4_PimA-like"/>
    <property type="match status" value="1"/>
</dbReference>
<organism evidence="2 3">
    <name type="scientific">Candidatus Pseudobacter hemicellulosilyticus</name>
    <dbReference type="NCBI Taxonomy" id="3121375"/>
    <lineage>
        <taxon>Bacteria</taxon>
        <taxon>Pseudomonadati</taxon>
        <taxon>Bacteroidota</taxon>
        <taxon>Chitinophagia</taxon>
        <taxon>Chitinophagales</taxon>
        <taxon>Chitinophagaceae</taxon>
        <taxon>Pseudobacter</taxon>
    </lineage>
</organism>
<dbReference type="Proteomes" id="UP001220610">
    <property type="component" value="Chromosome"/>
</dbReference>
<evidence type="ECO:0000313" key="3">
    <source>
        <dbReference type="Proteomes" id="UP001220610"/>
    </source>
</evidence>
<dbReference type="AlphaFoldDB" id="A0AAJ6BI53"/>
<dbReference type="GO" id="GO:0016757">
    <property type="term" value="F:glycosyltransferase activity"/>
    <property type="evidence" value="ECO:0007669"/>
    <property type="project" value="TreeGrafter"/>
</dbReference>
<proteinExistence type="predicted"/>
<evidence type="ECO:0000259" key="1">
    <source>
        <dbReference type="Pfam" id="PF13439"/>
    </source>
</evidence>
<name>A0AAJ6BI53_9BACT</name>
<dbReference type="Gene3D" id="3.40.50.2000">
    <property type="entry name" value="Glycogen Phosphorylase B"/>
    <property type="match status" value="2"/>
</dbReference>
<gene>
    <name evidence="2" type="ORF">P0Y53_03370</name>
</gene>
<protein>
    <submittedName>
        <fullName evidence="2">Glycosyltransferase family 4 protein</fullName>
    </submittedName>
</protein>
<dbReference type="EMBL" id="CP119311">
    <property type="protein sequence ID" value="WEK36529.1"/>
    <property type="molecule type" value="Genomic_DNA"/>
</dbReference>
<dbReference type="Pfam" id="PF13692">
    <property type="entry name" value="Glyco_trans_1_4"/>
    <property type="match status" value="1"/>
</dbReference>
<sequence>MQKHSFYLCRYLARNGVHVDLYHTGKQKKDIDLASCFTAEELPYIHSHLMEWPPADKFPGHYVRTSHKYSEKLFRLFQQHNTRTPVDLVYAKGLAGWYLLQQKAAGVALPPVFLNVHGYEYYQKAASLRMKIEHQLLRPPFLYVNQQADHIFSYGGRVSEIIRKHTGQPAAKIIEIPTGIEPEFLNEQLLTVQQPRQFVFVGRYERRKGIIELNKAILQLLKQNAPFRFHFIGNLPEKDRIQSPAITYYGVVNDKQLIKDVLQQADVLVCPSYAEGMPNVILEGMAAGCAVIASDVGAVNAQVSNANGWLVEPGSVTALQAALQTVIDLDDVSLLARKKASVQRIKDDFLWDRIILRVIDAFETVLKKTYVAE</sequence>
<reference evidence="2" key="1">
    <citation type="submission" date="2023-03" db="EMBL/GenBank/DDBJ databases">
        <title>Andean soil-derived lignocellulolytic bacterial consortium as a source of novel taxa and putative plastic-active enzymes.</title>
        <authorList>
            <person name="Diaz-Garcia L."/>
            <person name="Chuvochina M."/>
            <person name="Feuerriegel G."/>
            <person name="Bunk B."/>
            <person name="Sproer C."/>
            <person name="Streit W.R."/>
            <person name="Rodriguez L.M."/>
            <person name="Overmann J."/>
            <person name="Jimenez D.J."/>
        </authorList>
    </citation>
    <scope>NUCLEOTIDE SEQUENCE</scope>
    <source>
        <strain evidence="2">MAG 7</strain>
    </source>
</reference>
<dbReference type="SUPFAM" id="SSF53756">
    <property type="entry name" value="UDP-Glycosyltransferase/glycogen phosphorylase"/>
    <property type="match status" value="1"/>
</dbReference>
<feature type="domain" description="Glycosyltransferase subfamily 4-like N-terminal" evidence="1">
    <location>
        <begin position="2"/>
        <end position="183"/>
    </location>
</feature>
<dbReference type="PANTHER" id="PTHR12526:SF638">
    <property type="entry name" value="SPORE COAT PROTEIN SA"/>
    <property type="match status" value="1"/>
</dbReference>
<evidence type="ECO:0000313" key="2">
    <source>
        <dbReference type="EMBL" id="WEK36529.1"/>
    </source>
</evidence>